<gene>
    <name evidence="1" type="ORF">A2Z67_04845</name>
</gene>
<dbReference type="EMBL" id="MGFQ01000024">
    <property type="protein sequence ID" value="OGM09238.1"/>
    <property type="molecule type" value="Genomic_DNA"/>
</dbReference>
<evidence type="ECO:0000313" key="2">
    <source>
        <dbReference type="Proteomes" id="UP000176939"/>
    </source>
</evidence>
<sequence>MSWNYRVCKRLIEGESYFTIHECYYLGKNSKVVTAWTVDACGPWGDTLKGLKNDLEYMRQALNLPVVDLDRLDKRLKKKNKSETDGGEM</sequence>
<protein>
    <submittedName>
        <fullName evidence="1">Uncharacterized protein</fullName>
    </submittedName>
</protein>
<accession>A0A1F7X4E7</accession>
<organism evidence="1 2">
    <name type="scientific">Candidatus Woesebacteria bacterium RBG_13_36_22</name>
    <dbReference type="NCBI Taxonomy" id="1802478"/>
    <lineage>
        <taxon>Bacteria</taxon>
        <taxon>Candidatus Woeseibacteriota</taxon>
    </lineage>
</organism>
<name>A0A1F7X4E7_9BACT</name>
<comment type="caution">
    <text evidence="1">The sequence shown here is derived from an EMBL/GenBank/DDBJ whole genome shotgun (WGS) entry which is preliminary data.</text>
</comment>
<proteinExistence type="predicted"/>
<dbReference type="Proteomes" id="UP000176939">
    <property type="component" value="Unassembled WGS sequence"/>
</dbReference>
<reference evidence="1 2" key="1">
    <citation type="journal article" date="2016" name="Nat. Commun.">
        <title>Thousands of microbial genomes shed light on interconnected biogeochemical processes in an aquifer system.</title>
        <authorList>
            <person name="Anantharaman K."/>
            <person name="Brown C.T."/>
            <person name="Hug L.A."/>
            <person name="Sharon I."/>
            <person name="Castelle C.J."/>
            <person name="Probst A.J."/>
            <person name="Thomas B.C."/>
            <person name="Singh A."/>
            <person name="Wilkins M.J."/>
            <person name="Karaoz U."/>
            <person name="Brodie E.L."/>
            <person name="Williams K.H."/>
            <person name="Hubbard S.S."/>
            <person name="Banfield J.F."/>
        </authorList>
    </citation>
    <scope>NUCLEOTIDE SEQUENCE [LARGE SCALE GENOMIC DNA]</scope>
</reference>
<evidence type="ECO:0000313" key="1">
    <source>
        <dbReference type="EMBL" id="OGM09238.1"/>
    </source>
</evidence>
<dbReference type="AlphaFoldDB" id="A0A1F7X4E7"/>